<keyword evidence="3" id="KW-1185">Reference proteome</keyword>
<dbReference type="OrthoDB" id="27593at2759"/>
<name>V4A670_LOTGI</name>
<dbReference type="GO" id="GO:0005085">
    <property type="term" value="F:guanyl-nucleotide exchange factor activity"/>
    <property type="evidence" value="ECO:0007669"/>
    <property type="project" value="InterPro"/>
</dbReference>
<dbReference type="GeneID" id="20230981"/>
<dbReference type="CDD" id="cd00160">
    <property type="entry name" value="RhoGEF"/>
    <property type="match status" value="1"/>
</dbReference>
<dbReference type="InterPro" id="IPR047271">
    <property type="entry name" value="Ephexin-like"/>
</dbReference>
<dbReference type="PROSITE" id="PS50010">
    <property type="entry name" value="DH_2"/>
    <property type="match status" value="1"/>
</dbReference>
<dbReference type="InterPro" id="IPR000219">
    <property type="entry name" value="DH_dom"/>
</dbReference>
<reference evidence="2 3" key="1">
    <citation type="journal article" date="2013" name="Nature">
        <title>Insights into bilaterian evolution from three spiralian genomes.</title>
        <authorList>
            <person name="Simakov O."/>
            <person name="Marletaz F."/>
            <person name="Cho S.J."/>
            <person name="Edsinger-Gonzales E."/>
            <person name="Havlak P."/>
            <person name="Hellsten U."/>
            <person name="Kuo D.H."/>
            <person name="Larsson T."/>
            <person name="Lv J."/>
            <person name="Arendt D."/>
            <person name="Savage R."/>
            <person name="Osoegawa K."/>
            <person name="de Jong P."/>
            <person name="Grimwood J."/>
            <person name="Chapman J.A."/>
            <person name="Shapiro H."/>
            <person name="Aerts A."/>
            <person name="Otillar R.P."/>
            <person name="Terry A.Y."/>
            <person name="Boore J.L."/>
            <person name="Grigoriev I.V."/>
            <person name="Lindberg D.R."/>
            <person name="Seaver E.C."/>
            <person name="Weisblat D.A."/>
            <person name="Putnam N.H."/>
            <person name="Rokhsar D.S."/>
        </authorList>
    </citation>
    <scope>NUCLEOTIDE SEQUENCE [LARGE SCALE GENOMIC DNA]</scope>
</reference>
<dbReference type="CTD" id="20230981"/>
<protein>
    <recommendedName>
        <fullName evidence="1">DH domain-containing protein</fullName>
    </recommendedName>
</protein>
<dbReference type="EMBL" id="KB201037">
    <property type="protein sequence ID" value="ESO99388.1"/>
    <property type="molecule type" value="Genomic_DNA"/>
</dbReference>
<gene>
    <name evidence="2" type="ORF">LOTGIDRAFT_113594</name>
</gene>
<dbReference type="OMA" id="IAGRCED"/>
<dbReference type="KEGG" id="lgi:LOTGIDRAFT_113594"/>
<dbReference type="SUPFAM" id="SSF48065">
    <property type="entry name" value="DBL homology domain (DH-domain)"/>
    <property type="match status" value="1"/>
</dbReference>
<dbReference type="PANTHER" id="PTHR12845:SF5">
    <property type="entry name" value="EPHEXIN, ISOFORM D"/>
    <property type="match status" value="1"/>
</dbReference>
<dbReference type="InterPro" id="IPR011993">
    <property type="entry name" value="PH-like_dom_sf"/>
</dbReference>
<dbReference type="AlphaFoldDB" id="V4A670"/>
<dbReference type="PANTHER" id="PTHR12845">
    <property type="entry name" value="GUANINE NUCLEOTIDE EXCHANGE FACTOR"/>
    <property type="match status" value="1"/>
</dbReference>
<dbReference type="Proteomes" id="UP000030746">
    <property type="component" value="Unassembled WGS sequence"/>
</dbReference>
<dbReference type="Gene3D" id="2.30.29.30">
    <property type="entry name" value="Pleckstrin-homology domain (PH domain)/Phosphotyrosine-binding domain (PTB)"/>
    <property type="match status" value="1"/>
</dbReference>
<evidence type="ECO:0000313" key="3">
    <source>
        <dbReference type="Proteomes" id="UP000030746"/>
    </source>
</evidence>
<dbReference type="SMART" id="SM00325">
    <property type="entry name" value="RhoGEF"/>
    <property type="match status" value="1"/>
</dbReference>
<dbReference type="InterPro" id="IPR035899">
    <property type="entry name" value="DBL_dom_sf"/>
</dbReference>
<proteinExistence type="predicted"/>
<evidence type="ECO:0000259" key="1">
    <source>
        <dbReference type="PROSITE" id="PS50010"/>
    </source>
</evidence>
<dbReference type="Gene3D" id="1.20.900.10">
    <property type="entry name" value="Dbl homology (DH) domain"/>
    <property type="match status" value="1"/>
</dbReference>
<feature type="domain" description="DH" evidence="1">
    <location>
        <begin position="1"/>
        <end position="185"/>
    </location>
</feature>
<accession>V4A670</accession>
<evidence type="ECO:0000313" key="2">
    <source>
        <dbReference type="EMBL" id="ESO99388.1"/>
    </source>
</evidence>
<dbReference type="RefSeq" id="XP_009049878.1">
    <property type="nucleotide sequence ID" value="XM_009051630.1"/>
</dbReference>
<sequence length="263" mass="30305">MFEIITSEASYLKSLNIVINVFLFSQEFSADHSDRCVLTKRERTVLFSNIGAIRDTSEKFLADLEERWKESCILKDICDIIYSHASRNFEPYIRYCSNQKFQTKALDILKKKADYQEAVRRLESNPDCQNLPMSSFLLLPMQRITRLPLLVDAICHRLEPGITLHKSASKALDTLNKLVKRCNEGAKKMHQAEEMCQIASQLDFSRVKEFPIRSASRYLVKKGDLVRVINDGSRMPFGKKSGTKHNVTLYLFNDIMILTKKKG</sequence>
<organism evidence="2 3">
    <name type="scientific">Lottia gigantea</name>
    <name type="common">Giant owl limpet</name>
    <dbReference type="NCBI Taxonomy" id="225164"/>
    <lineage>
        <taxon>Eukaryota</taxon>
        <taxon>Metazoa</taxon>
        <taxon>Spiralia</taxon>
        <taxon>Lophotrochozoa</taxon>
        <taxon>Mollusca</taxon>
        <taxon>Gastropoda</taxon>
        <taxon>Patellogastropoda</taxon>
        <taxon>Lottioidea</taxon>
        <taxon>Lottiidae</taxon>
        <taxon>Lottia</taxon>
    </lineage>
</organism>
<dbReference type="Pfam" id="PF00621">
    <property type="entry name" value="RhoGEF"/>
    <property type="match status" value="1"/>
</dbReference>
<dbReference type="HOGENOM" id="CLU_012820_5_0_1"/>